<dbReference type="GO" id="GO:0006796">
    <property type="term" value="P:phosphate-containing compound metabolic process"/>
    <property type="evidence" value="ECO:0007669"/>
    <property type="project" value="UniProtKB-ARBA"/>
</dbReference>
<dbReference type="PANTHER" id="PTHR10584:SF166">
    <property type="entry name" value="RIBOKINASE"/>
    <property type="match status" value="1"/>
</dbReference>
<dbReference type="AlphaFoldDB" id="A0A552WR87"/>
<name>A0A552WR87_9MICO</name>
<dbReference type="InterPro" id="IPR029056">
    <property type="entry name" value="Ribokinase-like"/>
</dbReference>
<dbReference type="GO" id="GO:0016301">
    <property type="term" value="F:kinase activity"/>
    <property type="evidence" value="ECO:0007669"/>
    <property type="project" value="UniProtKB-KW"/>
</dbReference>
<evidence type="ECO:0000313" key="4">
    <source>
        <dbReference type="EMBL" id="TRW45246.1"/>
    </source>
</evidence>
<evidence type="ECO:0000259" key="3">
    <source>
        <dbReference type="Pfam" id="PF00294"/>
    </source>
</evidence>
<dbReference type="EMBL" id="VJXR01000026">
    <property type="protein sequence ID" value="TRW45246.1"/>
    <property type="molecule type" value="Genomic_DNA"/>
</dbReference>
<dbReference type="InterPro" id="IPR002139">
    <property type="entry name" value="Ribo/fructo_kinase"/>
</dbReference>
<reference evidence="4 5" key="1">
    <citation type="submission" date="2019-07" db="EMBL/GenBank/DDBJ databases">
        <title>Georgenia wutianyii sp. nov. and Georgenia *** sp. nov. isolated from plateau pika (Ochotona curzoniae) in the Qinghai-Tibet plateau of China.</title>
        <authorList>
            <person name="Tian Z."/>
        </authorList>
    </citation>
    <scope>NUCLEOTIDE SEQUENCE [LARGE SCALE GENOMIC DNA]</scope>
    <source>
        <strain evidence="4 5">Z446</strain>
    </source>
</reference>
<evidence type="ECO:0000256" key="2">
    <source>
        <dbReference type="ARBA" id="ARBA00022777"/>
    </source>
</evidence>
<protein>
    <recommendedName>
        <fullName evidence="3">Carbohydrate kinase PfkB domain-containing protein</fullName>
    </recommendedName>
</protein>
<keyword evidence="2" id="KW-0418">Kinase</keyword>
<dbReference type="PRINTS" id="PR00990">
    <property type="entry name" value="RIBOKINASE"/>
</dbReference>
<organism evidence="4 5">
    <name type="scientific">Georgenia yuyongxinii</name>
    <dbReference type="NCBI Taxonomy" id="2589797"/>
    <lineage>
        <taxon>Bacteria</taxon>
        <taxon>Bacillati</taxon>
        <taxon>Actinomycetota</taxon>
        <taxon>Actinomycetes</taxon>
        <taxon>Micrococcales</taxon>
        <taxon>Bogoriellaceae</taxon>
        <taxon>Georgenia</taxon>
    </lineage>
</organism>
<dbReference type="GO" id="GO:0005829">
    <property type="term" value="C:cytosol"/>
    <property type="evidence" value="ECO:0007669"/>
    <property type="project" value="TreeGrafter"/>
</dbReference>
<proteinExistence type="predicted"/>
<dbReference type="PANTHER" id="PTHR10584">
    <property type="entry name" value="SUGAR KINASE"/>
    <property type="match status" value="1"/>
</dbReference>
<dbReference type="SUPFAM" id="SSF53613">
    <property type="entry name" value="Ribokinase-like"/>
    <property type="match status" value="1"/>
</dbReference>
<evidence type="ECO:0000256" key="1">
    <source>
        <dbReference type="ARBA" id="ARBA00022679"/>
    </source>
</evidence>
<feature type="domain" description="Carbohydrate kinase PfkB" evidence="3">
    <location>
        <begin position="48"/>
        <end position="300"/>
    </location>
</feature>
<comment type="caution">
    <text evidence="4">The sequence shown here is derived from an EMBL/GenBank/DDBJ whole genome shotgun (WGS) entry which is preliminary data.</text>
</comment>
<gene>
    <name evidence="4" type="ORF">FJ693_10190</name>
</gene>
<dbReference type="InterPro" id="IPR011611">
    <property type="entry name" value="PfkB_dom"/>
</dbReference>
<dbReference type="Proteomes" id="UP000318693">
    <property type="component" value="Unassembled WGS sequence"/>
</dbReference>
<sequence length="376" mass="38912">MAGSASVSASSADSLDLLVSGPVFFDIVFTGLPTAPRAGTEVWATGMGSAPGGIANLAVAAARLGLRTGLAAGFGDDAYADWLWTVLGDQEGVDLTPSRRYRRWHTSVTVSMALNGDRAMVTHGHEDPEPPAELLAGAPPARAVVAELSGTARGAEPWWRAAAEAGTLVFADAAWDPSETWDPGHLELLDGCHAFTPNVVEALAYTRADTPLQAARALSAHVPLVVVTLGAEGALAVDAASGEEARVEALQVDAIDATGAGDVFAAALVTGTLQGWALEQRLRFATLCASLAVQHFGGSLAAPGWGDIADWWAATVAAARTGDRAARATADHYEFLTDALPGHALARVRRAEATMARLSDAEGANAIRPAPTLRER</sequence>
<dbReference type="Gene3D" id="3.40.1190.20">
    <property type="match status" value="1"/>
</dbReference>
<accession>A0A552WR87</accession>
<keyword evidence="5" id="KW-1185">Reference proteome</keyword>
<evidence type="ECO:0000313" key="5">
    <source>
        <dbReference type="Proteomes" id="UP000318693"/>
    </source>
</evidence>
<keyword evidence="1" id="KW-0808">Transferase</keyword>
<dbReference type="Pfam" id="PF00294">
    <property type="entry name" value="PfkB"/>
    <property type="match status" value="1"/>
</dbReference>